<dbReference type="Pfam" id="PF03631">
    <property type="entry name" value="Virul_fac_BrkB"/>
    <property type="match status" value="1"/>
</dbReference>
<evidence type="ECO:0000256" key="6">
    <source>
        <dbReference type="SAM" id="Phobius"/>
    </source>
</evidence>
<keyword evidence="8" id="KW-1185">Reference proteome</keyword>
<keyword evidence="2" id="KW-1003">Cell membrane</keyword>
<feature type="transmembrane region" description="Helical" evidence="6">
    <location>
        <begin position="183"/>
        <end position="207"/>
    </location>
</feature>
<dbReference type="RefSeq" id="WP_329495390.1">
    <property type="nucleotide sequence ID" value="NZ_CP108460.1"/>
</dbReference>
<dbReference type="EMBL" id="CP108482">
    <property type="protein sequence ID" value="WUS58438.1"/>
    <property type="molecule type" value="Genomic_DNA"/>
</dbReference>
<evidence type="ECO:0000256" key="3">
    <source>
        <dbReference type="ARBA" id="ARBA00022692"/>
    </source>
</evidence>
<sequence length="313" mass="33165">MEFLTRLPVVGPLVARVLRSRPYRVFEHFTAVKGNRLAGAITFFGFLALFPLLTVALAIAVAALTPGRVEELQKRIEDQLPGLSDSLDLNSLVANAGTVGAISGVLLLLSGLGWVDTMRGAIRDVWLLPEETANPVLRKAWDCLVLFGLGLVSLFSLGASAAGTTLAGKIADQLGLDRAGPGGYLLTVVGLLIAIASDMVLFAYLLAPFPRITDQRRRSLLEGALIGAVGFELLKLLLASYLGSVAGKSLYGAFGVPVALLLWINFVCRLLMYCVSWTALADPGAARERAREHARRALAAVDEDRAVTGGGAA</sequence>
<evidence type="ECO:0000313" key="7">
    <source>
        <dbReference type="EMBL" id="WUS58438.1"/>
    </source>
</evidence>
<proteinExistence type="predicted"/>
<feature type="transmembrane region" description="Helical" evidence="6">
    <location>
        <begin position="37"/>
        <end position="64"/>
    </location>
</feature>
<dbReference type="PANTHER" id="PTHR30213">
    <property type="entry name" value="INNER MEMBRANE PROTEIN YHJD"/>
    <property type="match status" value="1"/>
</dbReference>
<feature type="transmembrane region" description="Helical" evidence="6">
    <location>
        <begin position="219"/>
        <end position="243"/>
    </location>
</feature>
<evidence type="ECO:0000313" key="8">
    <source>
        <dbReference type="Proteomes" id="UP001432014"/>
    </source>
</evidence>
<gene>
    <name evidence="7" type="ORF">OG469_24735</name>
</gene>
<comment type="subcellular location">
    <subcellularLocation>
        <location evidence="1">Cell membrane</location>
        <topology evidence="1">Multi-pass membrane protein</topology>
    </subcellularLocation>
</comment>
<evidence type="ECO:0000256" key="1">
    <source>
        <dbReference type="ARBA" id="ARBA00004651"/>
    </source>
</evidence>
<evidence type="ECO:0000256" key="5">
    <source>
        <dbReference type="ARBA" id="ARBA00023136"/>
    </source>
</evidence>
<keyword evidence="5 6" id="KW-0472">Membrane</keyword>
<feature type="transmembrane region" description="Helical" evidence="6">
    <location>
        <begin position="143"/>
        <end position="163"/>
    </location>
</feature>
<dbReference type="InterPro" id="IPR017039">
    <property type="entry name" value="Virul_fac_BrkB"/>
</dbReference>
<keyword evidence="3 6" id="KW-0812">Transmembrane</keyword>
<dbReference type="Proteomes" id="UP001432014">
    <property type="component" value="Chromosome"/>
</dbReference>
<reference evidence="7 8" key="1">
    <citation type="submission" date="2022-10" db="EMBL/GenBank/DDBJ databases">
        <title>The complete genomes of actinobacterial strains from the NBC collection.</title>
        <authorList>
            <person name="Joergensen T.S."/>
            <person name="Alvarez Arevalo M."/>
            <person name="Sterndorff E.B."/>
            <person name="Faurdal D."/>
            <person name="Vuksanovic O."/>
            <person name="Mourched A.-S."/>
            <person name="Charusanti P."/>
            <person name="Shaw S."/>
            <person name="Blin K."/>
            <person name="Weber T."/>
        </authorList>
    </citation>
    <scope>NUCLEOTIDE SEQUENCE [LARGE SCALE GENOMIC DNA]</scope>
    <source>
        <strain evidence="7 8">NBC_01247</strain>
    </source>
</reference>
<accession>A0ABZ1WC96</accession>
<organism evidence="7 8">
    <name type="scientific">Kitasatospora herbaricolor</name>
    <dbReference type="NCBI Taxonomy" id="68217"/>
    <lineage>
        <taxon>Bacteria</taxon>
        <taxon>Bacillati</taxon>
        <taxon>Actinomycetota</taxon>
        <taxon>Actinomycetes</taxon>
        <taxon>Kitasatosporales</taxon>
        <taxon>Streptomycetaceae</taxon>
        <taxon>Kitasatospora</taxon>
    </lineage>
</organism>
<dbReference type="PANTHER" id="PTHR30213:SF1">
    <property type="entry name" value="INNER MEMBRANE PROTEIN YHJD"/>
    <property type="match status" value="1"/>
</dbReference>
<feature type="transmembrane region" description="Helical" evidence="6">
    <location>
        <begin position="249"/>
        <end position="268"/>
    </location>
</feature>
<evidence type="ECO:0000256" key="2">
    <source>
        <dbReference type="ARBA" id="ARBA00022475"/>
    </source>
</evidence>
<name>A0ABZ1WC96_9ACTN</name>
<protein>
    <submittedName>
        <fullName evidence="7">YihY/virulence factor BrkB family protein</fullName>
    </submittedName>
</protein>
<keyword evidence="4 6" id="KW-1133">Transmembrane helix</keyword>
<feature type="transmembrane region" description="Helical" evidence="6">
    <location>
        <begin position="92"/>
        <end position="115"/>
    </location>
</feature>
<evidence type="ECO:0000256" key="4">
    <source>
        <dbReference type="ARBA" id="ARBA00022989"/>
    </source>
</evidence>